<dbReference type="Pfam" id="PF14833">
    <property type="entry name" value="NAD_binding_11"/>
    <property type="match status" value="1"/>
</dbReference>
<keyword evidence="7" id="KW-1185">Reference proteome</keyword>
<dbReference type="InterPro" id="IPR006115">
    <property type="entry name" value="6PGDH_NADP-bd"/>
</dbReference>
<protein>
    <submittedName>
        <fullName evidence="6">NAD(P)-dependent oxidoreductase</fullName>
        <ecNumber evidence="6">1.1.-.-</ecNumber>
    </submittedName>
</protein>
<dbReference type="EMBL" id="JBFAUK010000005">
    <property type="protein sequence ID" value="MEV5506672.1"/>
    <property type="molecule type" value="Genomic_DNA"/>
</dbReference>
<dbReference type="InterPro" id="IPR036291">
    <property type="entry name" value="NAD(P)-bd_dom_sf"/>
</dbReference>
<dbReference type="EC" id="1.1.-.-" evidence="6"/>
<dbReference type="InterPro" id="IPR008927">
    <property type="entry name" value="6-PGluconate_DH-like_C_sf"/>
</dbReference>
<dbReference type="Gene3D" id="1.10.1040.10">
    <property type="entry name" value="N-(1-d-carboxylethyl)-l-norvaline Dehydrogenase, domain 2"/>
    <property type="match status" value="1"/>
</dbReference>
<accession>A0ABV3JUW8</accession>
<reference evidence="6 7" key="1">
    <citation type="submission" date="2024-06" db="EMBL/GenBank/DDBJ databases">
        <title>The Natural Products Discovery Center: Release of the First 8490 Sequenced Strains for Exploring Actinobacteria Biosynthetic Diversity.</title>
        <authorList>
            <person name="Kalkreuter E."/>
            <person name="Kautsar S.A."/>
            <person name="Yang D."/>
            <person name="Bader C.D."/>
            <person name="Teijaro C.N."/>
            <person name="Fluegel L."/>
            <person name="Davis C.M."/>
            <person name="Simpson J.R."/>
            <person name="Lauterbach L."/>
            <person name="Steele A.D."/>
            <person name="Gui C."/>
            <person name="Meng S."/>
            <person name="Li G."/>
            <person name="Viehrig K."/>
            <person name="Ye F."/>
            <person name="Su P."/>
            <person name="Kiefer A.F."/>
            <person name="Nichols A."/>
            <person name="Cepeda A.J."/>
            <person name="Yan W."/>
            <person name="Fan B."/>
            <person name="Jiang Y."/>
            <person name="Adhikari A."/>
            <person name="Zheng C.-J."/>
            <person name="Schuster L."/>
            <person name="Cowan T.M."/>
            <person name="Smanski M.J."/>
            <person name="Chevrette M.G."/>
            <person name="De Carvalho L.P.S."/>
            <person name="Shen B."/>
        </authorList>
    </citation>
    <scope>NUCLEOTIDE SEQUENCE [LARGE SCALE GENOMIC DNA]</scope>
    <source>
        <strain evidence="6 7">NPDC052347</strain>
    </source>
</reference>
<evidence type="ECO:0000259" key="5">
    <source>
        <dbReference type="Pfam" id="PF14833"/>
    </source>
</evidence>
<gene>
    <name evidence="6" type="ORF">AB0L16_09365</name>
</gene>
<dbReference type="InterPro" id="IPR029154">
    <property type="entry name" value="HIBADH-like_NADP-bd"/>
</dbReference>
<proteinExistence type="inferred from homology"/>
<dbReference type="Pfam" id="PF03446">
    <property type="entry name" value="NAD_binding_2"/>
    <property type="match status" value="1"/>
</dbReference>
<keyword evidence="3" id="KW-0520">NAD</keyword>
<comment type="caution">
    <text evidence="6">The sequence shown here is derived from an EMBL/GenBank/DDBJ whole genome shotgun (WGS) entry which is preliminary data.</text>
</comment>
<dbReference type="PANTHER" id="PTHR22981:SF7">
    <property type="entry name" value="3-HYDROXYISOBUTYRATE DEHYDROGENASE, MITOCHONDRIAL"/>
    <property type="match status" value="1"/>
</dbReference>
<feature type="domain" description="6-phosphogluconate dehydrogenase NADP-binding" evidence="4">
    <location>
        <begin position="3"/>
        <end position="156"/>
    </location>
</feature>
<dbReference type="PANTHER" id="PTHR22981">
    <property type="entry name" value="3-HYDROXYISOBUTYRATE DEHYDROGENASE-RELATED"/>
    <property type="match status" value="1"/>
</dbReference>
<dbReference type="GO" id="GO:0016491">
    <property type="term" value="F:oxidoreductase activity"/>
    <property type="evidence" value="ECO:0007669"/>
    <property type="project" value="UniProtKB-KW"/>
</dbReference>
<organism evidence="6 7">
    <name type="scientific">Streptomyces orinoci</name>
    <name type="common">Streptoverticillium orinoci</name>
    <dbReference type="NCBI Taxonomy" id="67339"/>
    <lineage>
        <taxon>Bacteria</taxon>
        <taxon>Bacillati</taxon>
        <taxon>Actinomycetota</taxon>
        <taxon>Actinomycetes</taxon>
        <taxon>Kitasatosporales</taxon>
        <taxon>Streptomycetaceae</taxon>
        <taxon>Streptomyces</taxon>
    </lineage>
</organism>
<dbReference type="InterPro" id="IPR013328">
    <property type="entry name" value="6PGD_dom2"/>
</dbReference>
<keyword evidence="2 6" id="KW-0560">Oxidoreductase</keyword>
<evidence type="ECO:0000259" key="4">
    <source>
        <dbReference type="Pfam" id="PF03446"/>
    </source>
</evidence>
<dbReference type="SUPFAM" id="SSF51735">
    <property type="entry name" value="NAD(P)-binding Rossmann-fold domains"/>
    <property type="match status" value="1"/>
</dbReference>
<evidence type="ECO:0000256" key="2">
    <source>
        <dbReference type="ARBA" id="ARBA00023002"/>
    </source>
</evidence>
<dbReference type="SUPFAM" id="SSF48179">
    <property type="entry name" value="6-phosphogluconate dehydrogenase C-terminal domain-like"/>
    <property type="match status" value="1"/>
</dbReference>
<dbReference type="Gene3D" id="3.40.50.720">
    <property type="entry name" value="NAD(P)-binding Rossmann-like Domain"/>
    <property type="match status" value="1"/>
</dbReference>
<dbReference type="PIRSF" id="PIRSF000103">
    <property type="entry name" value="HIBADH"/>
    <property type="match status" value="1"/>
</dbReference>
<sequence>MPIAVLGLGHMGRAVSGRLLAAGYPVRGHDVSARAREAALETGVDVRDGLAAAVETAAVVISYLPDAAVVSDVADDLLAAAAPGTIWLEMSSSHPDTTRAIAEQAERKGVRFLDAPVAGGVAGAENGSLTIMAAGPAEHLADATPVLKIIGENIIHVSERPGAGDLAKVINNLLAAANLALAAEGLALGLAEGLDAEVLLDVFNASSATSFATRTQIPRFALTGRFDARFTTGQYSKDADVALDVARRRGLDLTLARSAGALWRNLTAEHGPEDYTHIVEWVAESVGTTWPTPRRGKPEADL</sequence>
<dbReference type="RefSeq" id="WP_153068626.1">
    <property type="nucleotide sequence ID" value="NZ_JBFAUK010000005.1"/>
</dbReference>
<evidence type="ECO:0000256" key="3">
    <source>
        <dbReference type="ARBA" id="ARBA00023027"/>
    </source>
</evidence>
<dbReference type="InterPro" id="IPR015815">
    <property type="entry name" value="HIBADH-related"/>
</dbReference>
<evidence type="ECO:0000313" key="6">
    <source>
        <dbReference type="EMBL" id="MEV5506672.1"/>
    </source>
</evidence>
<evidence type="ECO:0000256" key="1">
    <source>
        <dbReference type="ARBA" id="ARBA00009080"/>
    </source>
</evidence>
<comment type="similarity">
    <text evidence="1">Belongs to the HIBADH-related family.</text>
</comment>
<dbReference type="Proteomes" id="UP001552594">
    <property type="component" value="Unassembled WGS sequence"/>
</dbReference>
<evidence type="ECO:0000313" key="7">
    <source>
        <dbReference type="Proteomes" id="UP001552594"/>
    </source>
</evidence>
<feature type="domain" description="3-hydroxyisobutyrate dehydrogenase-like NAD-binding" evidence="5">
    <location>
        <begin position="162"/>
        <end position="281"/>
    </location>
</feature>
<name>A0ABV3JUW8_STRON</name>